<dbReference type="Proteomes" id="UP000245590">
    <property type="component" value="Unassembled WGS sequence"/>
</dbReference>
<organism evidence="3 4">
    <name type="scientific">Brachybacterium endophyticum</name>
    <dbReference type="NCBI Taxonomy" id="2182385"/>
    <lineage>
        <taxon>Bacteria</taxon>
        <taxon>Bacillati</taxon>
        <taxon>Actinomycetota</taxon>
        <taxon>Actinomycetes</taxon>
        <taxon>Micrococcales</taxon>
        <taxon>Dermabacteraceae</taxon>
        <taxon>Brachybacterium</taxon>
    </lineage>
</organism>
<proteinExistence type="predicted"/>
<name>A0A2U2RLS2_9MICO</name>
<evidence type="ECO:0008006" key="5">
    <source>
        <dbReference type="Google" id="ProtNLM"/>
    </source>
</evidence>
<evidence type="ECO:0000313" key="3">
    <source>
        <dbReference type="EMBL" id="PWH06786.1"/>
    </source>
</evidence>
<comment type="caution">
    <text evidence="3">The sequence shown here is derived from an EMBL/GenBank/DDBJ whole genome shotgun (WGS) entry which is preliminary data.</text>
</comment>
<keyword evidence="2" id="KW-0812">Transmembrane</keyword>
<dbReference type="OrthoDB" id="4792842at2"/>
<keyword evidence="4" id="KW-1185">Reference proteome</keyword>
<keyword evidence="2" id="KW-1133">Transmembrane helix</keyword>
<dbReference type="AlphaFoldDB" id="A0A2U2RLS2"/>
<feature type="compositionally biased region" description="Basic and acidic residues" evidence="1">
    <location>
        <begin position="77"/>
        <end position="88"/>
    </location>
</feature>
<feature type="region of interest" description="Disordered" evidence="1">
    <location>
        <begin position="1"/>
        <end position="20"/>
    </location>
</feature>
<reference evidence="3 4" key="1">
    <citation type="submission" date="2018-05" db="EMBL/GenBank/DDBJ databases">
        <title>Brachybacterium sp. M1HQ-2T, whole genome shotgun sequence.</title>
        <authorList>
            <person name="Tuo L."/>
        </authorList>
    </citation>
    <scope>NUCLEOTIDE SEQUENCE [LARGE SCALE GENOMIC DNA]</scope>
    <source>
        <strain evidence="3 4">M1HQ-2</strain>
    </source>
</reference>
<feature type="compositionally biased region" description="Low complexity" evidence="1">
    <location>
        <begin position="131"/>
        <end position="144"/>
    </location>
</feature>
<sequence>MAISTAPRVAPRRATRTSARPRLAVVAAPSPRRSPMPFAILCTLIVVATLATVLFLNIQMSDTSYRITRLESTSQKLSEDTQGLREQEDQLSTPQELGKRAEDLGMVPAGSPTYIDLGSDKVLGEAQPVQSSSGAESSSIPAASIYEDAETYHGMGNEGD</sequence>
<dbReference type="RefSeq" id="WP_109275381.1">
    <property type="nucleotide sequence ID" value="NZ_QFKX01000002.1"/>
</dbReference>
<evidence type="ECO:0000256" key="1">
    <source>
        <dbReference type="SAM" id="MobiDB-lite"/>
    </source>
</evidence>
<keyword evidence="2" id="KW-0472">Membrane</keyword>
<dbReference type="EMBL" id="QFKX01000002">
    <property type="protein sequence ID" value="PWH06786.1"/>
    <property type="molecule type" value="Genomic_DNA"/>
</dbReference>
<evidence type="ECO:0000256" key="2">
    <source>
        <dbReference type="SAM" id="Phobius"/>
    </source>
</evidence>
<evidence type="ECO:0000313" key="4">
    <source>
        <dbReference type="Proteomes" id="UP000245590"/>
    </source>
</evidence>
<feature type="region of interest" description="Disordered" evidence="1">
    <location>
        <begin position="71"/>
        <end position="160"/>
    </location>
</feature>
<gene>
    <name evidence="3" type="ORF">DEO23_07675</name>
</gene>
<feature type="transmembrane region" description="Helical" evidence="2">
    <location>
        <begin position="38"/>
        <end position="58"/>
    </location>
</feature>
<accession>A0A2U2RLS2</accession>
<protein>
    <recommendedName>
        <fullName evidence="5">Cell division protein FtsL</fullName>
    </recommendedName>
</protein>